<evidence type="ECO:0000313" key="3">
    <source>
        <dbReference type="Proteomes" id="UP001499930"/>
    </source>
</evidence>
<dbReference type="Proteomes" id="UP001499930">
    <property type="component" value="Unassembled WGS sequence"/>
</dbReference>
<accession>A0ABP6LCM8</accession>
<dbReference type="EMBL" id="BAAAWD010000024">
    <property type="protein sequence ID" value="GAA3036166.1"/>
    <property type="molecule type" value="Genomic_DNA"/>
</dbReference>
<evidence type="ECO:0000256" key="1">
    <source>
        <dbReference type="SAM" id="MobiDB-lite"/>
    </source>
</evidence>
<evidence type="ECO:0000313" key="2">
    <source>
        <dbReference type="EMBL" id="GAA3036166.1"/>
    </source>
</evidence>
<proteinExistence type="predicted"/>
<feature type="region of interest" description="Disordered" evidence="1">
    <location>
        <begin position="1"/>
        <end position="58"/>
    </location>
</feature>
<keyword evidence="3" id="KW-1185">Reference proteome</keyword>
<comment type="caution">
    <text evidence="2">The sequence shown here is derived from an EMBL/GenBank/DDBJ whole genome shotgun (WGS) entry which is preliminary data.</text>
</comment>
<gene>
    <name evidence="2" type="ORF">GCM10017559_74830</name>
</gene>
<protein>
    <submittedName>
        <fullName evidence="2">Uncharacterized protein</fullName>
    </submittedName>
</protein>
<name>A0ABP6LCM8_9ACTN</name>
<organism evidence="2 3">
    <name type="scientific">Streptosporangium longisporum</name>
    <dbReference type="NCBI Taxonomy" id="46187"/>
    <lineage>
        <taxon>Bacteria</taxon>
        <taxon>Bacillati</taxon>
        <taxon>Actinomycetota</taxon>
        <taxon>Actinomycetes</taxon>
        <taxon>Streptosporangiales</taxon>
        <taxon>Streptosporangiaceae</taxon>
        <taxon>Streptosporangium</taxon>
    </lineage>
</organism>
<reference evidence="3" key="1">
    <citation type="journal article" date="2019" name="Int. J. Syst. Evol. Microbiol.">
        <title>The Global Catalogue of Microorganisms (GCM) 10K type strain sequencing project: providing services to taxonomists for standard genome sequencing and annotation.</title>
        <authorList>
            <consortium name="The Broad Institute Genomics Platform"/>
            <consortium name="The Broad Institute Genome Sequencing Center for Infectious Disease"/>
            <person name="Wu L."/>
            <person name="Ma J."/>
        </authorList>
    </citation>
    <scope>NUCLEOTIDE SEQUENCE [LARGE SCALE GENOMIC DNA]</scope>
    <source>
        <strain evidence="3">JCM 3106</strain>
    </source>
</reference>
<sequence length="69" mass="6824">MRTPAVPKPEIKSAGASVTPGRAARDRCSSASGTDLPAGARQVTRGGTALPAGGADDRGRAHDVITGVV</sequence>